<evidence type="ECO:0000256" key="4">
    <source>
        <dbReference type="ARBA" id="ARBA00022692"/>
    </source>
</evidence>
<proteinExistence type="inferred from homology"/>
<keyword evidence="6 7" id="KW-0472">Membrane</keyword>
<dbReference type="PROSITE" id="PS50850">
    <property type="entry name" value="MFS"/>
    <property type="match status" value="1"/>
</dbReference>
<gene>
    <name evidence="9" type="ORF">LY90DRAFT_705775</name>
</gene>
<dbReference type="GO" id="GO:0005351">
    <property type="term" value="F:carbohydrate:proton symporter activity"/>
    <property type="evidence" value="ECO:0007669"/>
    <property type="project" value="TreeGrafter"/>
</dbReference>
<reference evidence="9 10" key="1">
    <citation type="submission" date="2016-08" db="EMBL/GenBank/DDBJ databases">
        <title>A Parts List for Fungal Cellulosomes Revealed by Comparative Genomics.</title>
        <authorList>
            <consortium name="DOE Joint Genome Institute"/>
            <person name="Haitjema C.H."/>
            <person name="Gilmore S.P."/>
            <person name="Henske J.K."/>
            <person name="Solomon K.V."/>
            <person name="De Groot R."/>
            <person name="Kuo A."/>
            <person name="Mondo S.J."/>
            <person name="Salamov A.A."/>
            <person name="Labutti K."/>
            <person name="Zhao Z."/>
            <person name="Chiniquy J."/>
            <person name="Barry K."/>
            <person name="Brewer H.M."/>
            <person name="Purvine S.O."/>
            <person name="Wright A.T."/>
            <person name="Boxma B."/>
            <person name="Van Alen T."/>
            <person name="Hackstein J.H."/>
            <person name="Baker S.E."/>
            <person name="Grigoriev I.V."/>
            <person name="O'Malley M.A."/>
        </authorList>
    </citation>
    <scope>NUCLEOTIDE SEQUENCE [LARGE SCALE GENOMIC DNA]</scope>
    <source>
        <strain evidence="9 10">G1</strain>
    </source>
</reference>
<evidence type="ECO:0000256" key="3">
    <source>
        <dbReference type="ARBA" id="ARBA00022448"/>
    </source>
</evidence>
<dbReference type="PANTHER" id="PTHR48022:SF2">
    <property type="entry name" value="PLASTIDIC GLUCOSE TRANSPORTER 4"/>
    <property type="match status" value="1"/>
</dbReference>
<feature type="transmembrane region" description="Helical" evidence="7">
    <location>
        <begin position="101"/>
        <end position="119"/>
    </location>
</feature>
<dbReference type="InterPro" id="IPR005828">
    <property type="entry name" value="MFS_sugar_transport-like"/>
</dbReference>
<dbReference type="SUPFAM" id="SSF103473">
    <property type="entry name" value="MFS general substrate transporter"/>
    <property type="match status" value="1"/>
</dbReference>
<keyword evidence="3" id="KW-0813">Transport</keyword>
<feature type="transmembrane region" description="Helical" evidence="7">
    <location>
        <begin position="469"/>
        <end position="493"/>
    </location>
</feature>
<sequence length="517" mass="59078">MFIDKKNLFMYFVALVASLGGFQFGYEVGILESIKNFTAFKMDFTTLYDKKFIVEGEMLTLKYSEKNNIINYLLMSMFSIGCVIGTFIVPRTCDFFGRKRSILFGAAFFGFGSLFAGVVEGIPLFYFSRVIMGIGVGILSTVCPMYIAETAPAEKRGKLITLYQLMITVGILTAYIVRFFIENWLKNDSNVQWRVILGIQVVPGFLLLIMMFFLPYSPRYYIWQERDDEALRIVSKLRGMSSTRDPEIQTEFQNMKKSLEIERHEHSTGYSEIFTKEMLKRVLMVMGLQALQQLTGINIVLGSYTKFLLNTLENKKEILNHSKLLLKLFNDMTYNQTAYLSYLNVVVNVIGTLPTFWFIDKIGRKMILIVGSIGMTVSLTLLSVAATILDSNQNSELLIKIAIWASVICVLLFIFSFATSWGPVVWVYQSEAFPMRVRSKATSLCSFANWSLFALIDTFFLLITQNFEISLATSNLFLAFCCFISLFYTILFVRETKGIPLEEMDSAFIDVEKTKQK</sequence>
<evidence type="ECO:0000256" key="6">
    <source>
        <dbReference type="ARBA" id="ARBA00023136"/>
    </source>
</evidence>
<feature type="transmembrane region" description="Helical" evidence="7">
    <location>
        <begin position="366"/>
        <end position="389"/>
    </location>
</feature>
<comment type="caution">
    <text evidence="9">The sequence shown here is derived from an EMBL/GenBank/DDBJ whole genome shotgun (WGS) entry which is preliminary data.</text>
</comment>
<dbReference type="Gene3D" id="1.20.1250.20">
    <property type="entry name" value="MFS general substrate transporter like domains"/>
    <property type="match status" value="1"/>
</dbReference>
<evidence type="ECO:0000256" key="7">
    <source>
        <dbReference type="SAM" id="Phobius"/>
    </source>
</evidence>
<organism evidence="9 10">
    <name type="scientific">Neocallimastix californiae</name>
    <dbReference type="NCBI Taxonomy" id="1754190"/>
    <lineage>
        <taxon>Eukaryota</taxon>
        <taxon>Fungi</taxon>
        <taxon>Fungi incertae sedis</taxon>
        <taxon>Chytridiomycota</taxon>
        <taxon>Chytridiomycota incertae sedis</taxon>
        <taxon>Neocallimastigomycetes</taxon>
        <taxon>Neocallimastigales</taxon>
        <taxon>Neocallimastigaceae</taxon>
        <taxon>Neocallimastix</taxon>
    </lineage>
</organism>
<dbReference type="PROSITE" id="PS00217">
    <property type="entry name" value="SUGAR_TRANSPORT_2"/>
    <property type="match status" value="1"/>
</dbReference>
<feature type="transmembrane region" description="Helical" evidence="7">
    <location>
        <begin position="69"/>
        <end position="89"/>
    </location>
</feature>
<evidence type="ECO:0000256" key="2">
    <source>
        <dbReference type="ARBA" id="ARBA00010992"/>
    </source>
</evidence>
<keyword evidence="5 7" id="KW-1133">Transmembrane helix</keyword>
<dbReference type="OrthoDB" id="4044674at2759"/>
<dbReference type="EMBL" id="MCOG01000188">
    <property type="protein sequence ID" value="ORY28100.1"/>
    <property type="molecule type" value="Genomic_DNA"/>
</dbReference>
<evidence type="ECO:0000313" key="9">
    <source>
        <dbReference type="EMBL" id="ORY28100.1"/>
    </source>
</evidence>
<keyword evidence="10" id="KW-1185">Reference proteome</keyword>
<dbReference type="InterPro" id="IPR036259">
    <property type="entry name" value="MFS_trans_sf"/>
</dbReference>
<feature type="transmembrane region" description="Helical" evidence="7">
    <location>
        <begin position="193"/>
        <end position="216"/>
    </location>
</feature>
<feature type="transmembrane region" description="Helical" evidence="7">
    <location>
        <begin position="339"/>
        <end position="359"/>
    </location>
</feature>
<feature type="transmembrane region" description="Helical" evidence="7">
    <location>
        <begin position="160"/>
        <end position="181"/>
    </location>
</feature>
<dbReference type="InterPro" id="IPR050360">
    <property type="entry name" value="MFS_Sugar_Transporters"/>
</dbReference>
<feature type="transmembrane region" description="Helical" evidence="7">
    <location>
        <begin position="7"/>
        <end position="26"/>
    </location>
</feature>
<feature type="transmembrane region" description="Helical" evidence="7">
    <location>
        <begin position="441"/>
        <end position="463"/>
    </location>
</feature>
<dbReference type="PRINTS" id="PR00171">
    <property type="entry name" value="SUGRTRNSPORT"/>
</dbReference>
<accession>A0A1Y2B0M1</accession>
<comment type="subcellular location">
    <subcellularLocation>
        <location evidence="1">Membrane</location>
        <topology evidence="1">Multi-pass membrane protein</topology>
    </subcellularLocation>
</comment>
<dbReference type="InterPro" id="IPR020846">
    <property type="entry name" value="MFS_dom"/>
</dbReference>
<dbReference type="STRING" id="1754190.A0A1Y2B0M1"/>
<dbReference type="PANTHER" id="PTHR48022">
    <property type="entry name" value="PLASTIDIC GLUCOSE TRANSPORTER 4"/>
    <property type="match status" value="1"/>
</dbReference>
<feature type="transmembrane region" description="Helical" evidence="7">
    <location>
        <begin position="401"/>
        <end position="429"/>
    </location>
</feature>
<protein>
    <submittedName>
        <fullName evidence="9">General substrate transporter</fullName>
    </submittedName>
</protein>
<evidence type="ECO:0000259" key="8">
    <source>
        <dbReference type="PROSITE" id="PS50850"/>
    </source>
</evidence>
<dbReference type="PROSITE" id="PS00216">
    <property type="entry name" value="SUGAR_TRANSPORT_1"/>
    <property type="match status" value="1"/>
</dbReference>
<feature type="domain" description="Major facilitator superfamily (MFS) profile" evidence="8">
    <location>
        <begin position="13"/>
        <end position="497"/>
    </location>
</feature>
<name>A0A1Y2B0M1_9FUNG</name>
<keyword evidence="4 7" id="KW-0812">Transmembrane</keyword>
<dbReference type="Pfam" id="PF00083">
    <property type="entry name" value="Sugar_tr"/>
    <property type="match status" value="2"/>
</dbReference>
<dbReference type="InterPro" id="IPR003663">
    <property type="entry name" value="Sugar/inositol_transpt"/>
</dbReference>
<evidence type="ECO:0000256" key="5">
    <source>
        <dbReference type="ARBA" id="ARBA00022989"/>
    </source>
</evidence>
<evidence type="ECO:0000313" key="10">
    <source>
        <dbReference type="Proteomes" id="UP000193920"/>
    </source>
</evidence>
<dbReference type="GO" id="GO:0016020">
    <property type="term" value="C:membrane"/>
    <property type="evidence" value="ECO:0007669"/>
    <property type="project" value="UniProtKB-SubCell"/>
</dbReference>
<dbReference type="AlphaFoldDB" id="A0A1Y2B0M1"/>
<evidence type="ECO:0000256" key="1">
    <source>
        <dbReference type="ARBA" id="ARBA00004141"/>
    </source>
</evidence>
<comment type="similarity">
    <text evidence="2">Belongs to the major facilitator superfamily. Sugar transporter (TC 2.A.1.1) family.</text>
</comment>
<dbReference type="Proteomes" id="UP000193920">
    <property type="component" value="Unassembled WGS sequence"/>
</dbReference>
<dbReference type="InterPro" id="IPR005829">
    <property type="entry name" value="Sugar_transporter_CS"/>
</dbReference>
<feature type="transmembrane region" description="Helical" evidence="7">
    <location>
        <begin position="125"/>
        <end position="148"/>
    </location>
</feature>
<feature type="transmembrane region" description="Helical" evidence="7">
    <location>
        <begin position="282"/>
        <end position="304"/>
    </location>
</feature>